<organism evidence="1 2">
    <name type="scientific">Lecanicillium saksenae</name>
    <dbReference type="NCBI Taxonomy" id="468837"/>
    <lineage>
        <taxon>Eukaryota</taxon>
        <taxon>Fungi</taxon>
        <taxon>Dikarya</taxon>
        <taxon>Ascomycota</taxon>
        <taxon>Pezizomycotina</taxon>
        <taxon>Sordariomycetes</taxon>
        <taxon>Hypocreomycetidae</taxon>
        <taxon>Hypocreales</taxon>
        <taxon>Cordycipitaceae</taxon>
        <taxon>Lecanicillium</taxon>
    </lineage>
</organism>
<comment type="caution">
    <text evidence="1">The sequence shown here is derived from an EMBL/GenBank/DDBJ whole genome shotgun (WGS) entry which is preliminary data.</text>
</comment>
<dbReference type="Proteomes" id="UP001148737">
    <property type="component" value="Unassembled WGS sequence"/>
</dbReference>
<evidence type="ECO:0000313" key="2">
    <source>
        <dbReference type="Proteomes" id="UP001148737"/>
    </source>
</evidence>
<accession>A0ACC1QM70</accession>
<name>A0ACC1QM70_9HYPO</name>
<protein>
    <submittedName>
        <fullName evidence="1">Uncharacterized protein</fullName>
    </submittedName>
</protein>
<gene>
    <name evidence="1" type="ORF">NLG97_g7302</name>
</gene>
<reference evidence="1" key="1">
    <citation type="submission" date="2022-07" db="EMBL/GenBank/DDBJ databases">
        <title>Genome Sequence of Lecanicillium saksenae.</title>
        <authorList>
            <person name="Buettner E."/>
        </authorList>
    </citation>
    <scope>NUCLEOTIDE SEQUENCE</scope>
    <source>
        <strain evidence="1">VT-O1</strain>
    </source>
</reference>
<proteinExistence type="predicted"/>
<dbReference type="EMBL" id="JANAKD010001097">
    <property type="protein sequence ID" value="KAJ3483463.1"/>
    <property type="molecule type" value="Genomic_DNA"/>
</dbReference>
<sequence length="1260" mass="142226">MASTPASQTAATANEASTLEQAHSALKEAHEHVRELDREISRLALAKLMLFHKKLDAAQHLDAGTFKRLERQAFGGERPQESNWWKSAARDGLLQSLERMNDTLEQIKTSKWKAEAVQLKQNALVNSLSHPHLRGARVMSLPEEILLCIFELVHNFKIDSAYGFGSSESRNEIQNIRLVCRRFCHVSSHLLMSAVRVGCSEESLRRLDEISRHSVFSRGVRSVRLVLHFYNSSFRNLNEFIAHYTNEADFQILSQDRPGMWELLNVSEQDGARMIAEGRAVVSKLRQLTESNSSDADAGLRSRVEEVHQRYIASLDKQKSLIESGHFTSVFGSAIARMPAAHDLEIHDSDVWAFAPQPLFSPQLGFWDAFCRRMLWPLTGYQTAGSTLDNPRYECIGQAIGAAQKAGATLNSLKLTLCTPGAAGSWSSAHDQLVSGGMRRLTSFEFSCREFESYEDCNQFSKFLSTCLDTGTLQNIRIHLDTGDTSTTPRLDLAQVMGSSCRDRLTSLQLHCFLWHASTLSCLWKRLPSSIGYVRLYNMRLQSGTWSQVLDVLRQKTYGSIHLQRPSGGEDLSDAAFEAIFEPVKKPRNKLDLFTKAGLYIGNYVHASVFAASLHVHTLYLLGRQPNTFYAEFPALSPEALSSSVDMESARESSAVESSNTLATEYEAAKRSNEHLRLLKQEISNLTKAKEIWFPKVEKWHKKGDYTPKIVCDAKWLKEAEDAGLSRSVKALTRRLDETTSLEAGLERERDDNWARINALSRRHLRKIGIMEMPDELLLRIFEFVEGFDWREFPRLRYKQYPSRQDLQNARLVCKQFCDIVSPFLVRFVRVSLTESSLKRLDQISHHPTISKGVHTVRIALEFYNASLVNFEAFTSYLVTELTAAIHHFRSKMMSTKDCGGHTEDDASQAIAEAVIASWDLGSCVDGKDGKDDAAKAAQLRLRGVHQQFQCLFESQTLLMQGDNFSRTFGSAIARMPCARNIEFQDGDSTSHTRCWGLIRPGRDIWDGLRDMVLQTMTGETAAVNIFQLPSYRCIVDILDGIRNANVLLRGIEIELTSAGDPERFLPPNGIPEGFSSGMSCLQFFGAEFRFSTEIEDPGILHQFLSACLDTASLKKLVLNMKGAPRFPSRVDLRQILGLKSRALLTDIYLKHLTFDLPMLRLLLQSSQTSMGRIDLHHVQLVGLGTWKEVLEVLQQKHCTNIKLTQAQGAECASMDKKRYVRIFSEGRRRPSLAEQYINNKSDCPNPLEEFEDEDEDGYL</sequence>
<keyword evidence="2" id="KW-1185">Reference proteome</keyword>
<evidence type="ECO:0000313" key="1">
    <source>
        <dbReference type="EMBL" id="KAJ3483463.1"/>
    </source>
</evidence>